<dbReference type="AlphaFoldDB" id="A9GQ17"/>
<keyword evidence="2" id="KW-0134">Cell wall</keyword>
<reference evidence="9 10" key="1">
    <citation type="journal article" date="2007" name="Nat. Biotechnol.">
        <title>Complete genome sequence of the myxobacterium Sorangium cellulosum.</title>
        <authorList>
            <person name="Schneiker S."/>
            <person name="Perlova O."/>
            <person name="Kaiser O."/>
            <person name="Gerth K."/>
            <person name="Alici A."/>
            <person name="Altmeyer M.O."/>
            <person name="Bartels D."/>
            <person name="Bekel T."/>
            <person name="Beyer S."/>
            <person name="Bode E."/>
            <person name="Bode H.B."/>
            <person name="Bolten C.J."/>
            <person name="Choudhuri J.V."/>
            <person name="Doss S."/>
            <person name="Elnakady Y.A."/>
            <person name="Frank B."/>
            <person name="Gaigalat L."/>
            <person name="Goesmann A."/>
            <person name="Groeger C."/>
            <person name="Gross F."/>
            <person name="Jelsbak L."/>
            <person name="Jelsbak L."/>
            <person name="Kalinowski J."/>
            <person name="Kegler C."/>
            <person name="Knauber T."/>
            <person name="Konietzny S."/>
            <person name="Kopp M."/>
            <person name="Krause L."/>
            <person name="Krug D."/>
            <person name="Linke B."/>
            <person name="Mahmud T."/>
            <person name="Martinez-Arias R."/>
            <person name="McHardy A.C."/>
            <person name="Merai M."/>
            <person name="Meyer F."/>
            <person name="Mormann S."/>
            <person name="Munoz-Dorado J."/>
            <person name="Perez J."/>
            <person name="Pradella S."/>
            <person name="Rachid S."/>
            <person name="Raddatz G."/>
            <person name="Rosenau F."/>
            <person name="Rueckert C."/>
            <person name="Sasse F."/>
            <person name="Scharfe M."/>
            <person name="Schuster S.C."/>
            <person name="Suen G."/>
            <person name="Treuner-Lange A."/>
            <person name="Velicer G.J."/>
            <person name="Vorholter F.-J."/>
            <person name="Weissman K.J."/>
            <person name="Welch R.D."/>
            <person name="Wenzel S.C."/>
            <person name="Whitworth D.E."/>
            <person name="Wilhelm S."/>
            <person name="Wittmann C."/>
            <person name="Bloecker H."/>
            <person name="Puehler A."/>
            <person name="Mueller R."/>
        </authorList>
    </citation>
    <scope>NUCLEOTIDE SEQUENCE [LARGE SCALE GENOMIC DNA]</scope>
    <source>
        <strain evidence="10">So ce56</strain>
    </source>
</reference>
<gene>
    <name evidence="9" type="ordered locus">sce6665</name>
</gene>
<proteinExistence type="predicted"/>
<feature type="region of interest" description="Disordered" evidence="6">
    <location>
        <begin position="19"/>
        <end position="128"/>
    </location>
</feature>
<feature type="compositionally biased region" description="Acidic residues" evidence="6">
    <location>
        <begin position="66"/>
        <end position="80"/>
    </location>
</feature>
<evidence type="ECO:0000256" key="5">
    <source>
        <dbReference type="ARBA" id="ARBA00023180"/>
    </source>
</evidence>
<feature type="domain" description="DUF7151" evidence="8">
    <location>
        <begin position="43"/>
        <end position="85"/>
    </location>
</feature>
<dbReference type="InterPro" id="IPR051648">
    <property type="entry name" value="CWI-Assembly_Regulator"/>
</dbReference>
<evidence type="ECO:0000256" key="7">
    <source>
        <dbReference type="SAM" id="SignalP"/>
    </source>
</evidence>
<dbReference type="EMBL" id="AM746676">
    <property type="protein sequence ID" value="CAN96834.1"/>
    <property type="molecule type" value="Genomic_DNA"/>
</dbReference>
<name>A9GQ17_SORC5</name>
<keyword evidence="5" id="KW-0325">Glycoprotein</keyword>
<dbReference type="PANTHER" id="PTHR31018:SF3">
    <property type="entry name" value="RECEPTOR PROTEIN-TYROSINE KINASE"/>
    <property type="match status" value="1"/>
</dbReference>
<dbReference type="STRING" id="448385.sce6665"/>
<feature type="compositionally biased region" description="Low complexity" evidence="6">
    <location>
        <begin position="119"/>
        <end position="128"/>
    </location>
</feature>
<dbReference type="SUPFAM" id="SSF52058">
    <property type="entry name" value="L domain-like"/>
    <property type="match status" value="2"/>
</dbReference>
<feature type="chain" id="PRO_5002735382" description="DUF7151 domain-containing protein" evidence="7">
    <location>
        <begin position="26"/>
        <end position="662"/>
    </location>
</feature>
<dbReference type="BioCyc" id="SCEL448385:SCE_RS34190-MONOMER"/>
<keyword evidence="10" id="KW-1185">Reference proteome</keyword>
<dbReference type="InterPro" id="IPR055575">
    <property type="entry name" value="DUF7151"/>
</dbReference>
<dbReference type="InterPro" id="IPR036941">
    <property type="entry name" value="Rcpt_L-dom_sf"/>
</dbReference>
<dbReference type="OrthoDB" id="8832761at2"/>
<protein>
    <recommendedName>
        <fullName evidence="8">DUF7151 domain-containing protein</fullName>
    </recommendedName>
</protein>
<dbReference type="HOGENOM" id="CLU_407590_0_0_7"/>
<dbReference type="Gene3D" id="3.80.20.20">
    <property type="entry name" value="Receptor L-domain"/>
    <property type="match status" value="1"/>
</dbReference>
<feature type="signal peptide" evidence="7">
    <location>
        <begin position="1"/>
        <end position="25"/>
    </location>
</feature>
<dbReference type="RefSeq" id="WP_012239276.1">
    <property type="nucleotide sequence ID" value="NC_010162.1"/>
</dbReference>
<sequence>MHQNRPSAFAPLLLTLALASGGCGSEPPAAPPADDGGSPAPAVRIDDEPPGANCPEGGRAIHKGEDDDGDGVLDPGEIDATEYVCPEPGGGDLPELLTTRAEEPRGEHCPHGGTAVRSGLDLDGDGALDAQEVSGTTYVCAGAPPEEPEQTPERLVRIDEEQAGPNCIAGGAAVHAGLDDNADGTLDDEEIDHTDHVCGASLVGDYAVTDLDDLRALEGIRVITGTLTLLPELATVVSLPDLVYVGGSFEVEHAYALERLELPALAQVGGDLSVIFAPALRSLSLPSLARVGGALGLSWVDQLTAAELPELAEVGARLEPRLDAIAIQADELAELAMPSLRRSGGGIHLRGAALERVAFPALIEAGRFELRDSLAVQALEFPVLEAVRGDLIVWGIAAAEIALPRLLTVAGDLDVVDAQGAARLSLPELRGVGGTLVLARCAQLTALELPRLASAPRVIIRDQGRLTSFSLPALATVEEQVGIWYNPSLTDFSLPALRQTEWLSLSGNPRLAGLGGLAQLESVSRLMTVEDNLALEDLSGLAALSVLGGFLEIHGNHAMTRVGLARLERAKLIEIGRVGSGGNDRLGVVDMPALRRVDGLGISSNDRLTDLSLPSLTRIPGALNISMNPALPQCEAEALAAQLTGQAEQVYLGGNDDAGTCE</sequence>
<accession>A9GQ17</accession>
<comment type="subcellular location">
    <subcellularLocation>
        <location evidence="1">Secreted</location>
        <location evidence="1">Cell wall</location>
    </subcellularLocation>
</comment>
<dbReference type="PROSITE" id="PS51257">
    <property type="entry name" value="PROKAR_LIPOPROTEIN"/>
    <property type="match status" value="1"/>
</dbReference>
<dbReference type="PANTHER" id="PTHR31018">
    <property type="entry name" value="SPORULATION-SPECIFIC PROTEIN-RELATED"/>
    <property type="match status" value="1"/>
</dbReference>
<feature type="compositionally biased region" description="Basic and acidic residues" evidence="6">
    <location>
        <begin position="100"/>
        <end position="110"/>
    </location>
</feature>
<dbReference type="Pfam" id="PF23657">
    <property type="entry name" value="DUF7151"/>
    <property type="match status" value="3"/>
</dbReference>
<feature type="domain" description="DUF7151" evidence="8">
    <location>
        <begin position="155"/>
        <end position="198"/>
    </location>
</feature>
<feature type="compositionally biased region" description="Low complexity" evidence="6">
    <location>
        <begin position="32"/>
        <end position="42"/>
    </location>
</feature>
<dbReference type="KEGG" id="scl:sce6665"/>
<evidence type="ECO:0000313" key="9">
    <source>
        <dbReference type="EMBL" id="CAN96834.1"/>
    </source>
</evidence>
<feature type="domain" description="DUF7151" evidence="8">
    <location>
        <begin position="97"/>
        <end position="140"/>
    </location>
</feature>
<evidence type="ECO:0000256" key="6">
    <source>
        <dbReference type="SAM" id="MobiDB-lite"/>
    </source>
</evidence>
<organism evidence="9 10">
    <name type="scientific">Sorangium cellulosum (strain So ce56)</name>
    <name type="common">Polyangium cellulosum (strain So ce56)</name>
    <dbReference type="NCBI Taxonomy" id="448385"/>
    <lineage>
        <taxon>Bacteria</taxon>
        <taxon>Pseudomonadati</taxon>
        <taxon>Myxococcota</taxon>
        <taxon>Polyangia</taxon>
        <taxon>Polyangiales</taxon>
        <taxon>Polyangiaceae</taxon>
        <taxon>Sorangium</taxon>
    </lineage>
</organism>
<dbReference type="Proteomes" id="UP000002139">
    <property type="component" value="Chromosome"/>
</dbReference>
<evidence type="ECO:0000256" key="2">
    <source>
        <dbReference type="ARBA" id="ARBA00022512"/>
    </source>
</evidence>
<evidence type="ECO:0000259" key="8">
    <source>
        <dbReference type="Pfam" id="PF23657"/>
    </source>
</evidence>
<keyword evidence="3" id="KW-0964">Secreted</keyword>
<evidence type="ECO:0000256" key="3">
    <source>
        <dbReference type="ARBA" id="ARBA00022525"/>
    </source>
</evidence>
<keyword evidence="4 7" id="KW-0732">Signal</keyword>
<evidence type="ECO:0000256" key="1">
    <source>
        <dbReference type="ARBA" id="ARBA00004191"/>
    </source>
</evidence>
<dbReference type="PROSITE" id="PS00018">
    <property type="entry name" value="EF_HAND_1"/>
    <property type="match status" value="2"/>
</dbReference>
<dbReference type="GO" id="GO:0030313">
    <property type="term" value="C:cell envelope"/>
    <property type="evidence" value="ECO:0007669"/>
    <property type="project" value="UniProtKB-SubCell"/>
</dbReference>
<dbReference type="InterPro" id="IPR018247">
    <property type="entry name" value="EF_Hand_1_Ca_BS"/>
</dbReference>
<evidence type="ECO:0000313" key="10">
    <source>
        <dbReference type="Proteomes" id="UP000002139"/>
    </source>
</evidence>
<dbReference type="eggNOG" id="COG4886">
    <property type="taxonomic scope" value="Bacteria"/>
</dbReference>
<evidence type="ECO:0000256" key="4">
    <source>
        <dbReference type="ARBA" id="ARBA00022729"/>
    </source>
</evidence>